<dbReference type="GO" id="GO:0051536">
    <property type="term" value="F:iron-sulfur cluster binding"/>
    <property type="evidence" value="ECO:0007669"/>
    <property type="project" value="InterPro"/>
</dbReference>
<reference evidence="2 3" key="1">
    <citation type="journal article" date="2017" name="ISME J.">
        <title>Energy and carbon metabolisms in a deep terrestrial subsurface fluid microbial community.</title>
        <authorList>
            <person name="Momper L."/>
            <person name="Jungbluth S.P."/>
            <person name="Lee M.D."/>
            <person name="Amend J.P."/>
        </authorList>
    </citation>
    <scope>NUCLEOTIDE SEQUENCE [LARGE SCALE GENOMIC DNA]</scope>
    <source>
        <strain evidence="2">SURF_5</strain>
    </source>
</reference>
<dbReference type="PROSITE" id="PS51918">
    <property type="entry name" value="RADICAL_SAM"/>
    <property type="match status" value="1"/>
</dbReference>
<evidence type="ECO:0000313" key="3">
    <source>
        <dbReference type="Proteomes" id="UP000265882"/>
    </source>
</evidence>
<name>A0A3A4N9D1_ABYX5</name>
<comment type="caution">
    <text evidence="2">The sequence shown here is derived from an EMBL/GenBank/DDBJ whole genome shotgun (WGS) entry which is preliminary data.</text>
</comment>
<dbReference type="AlphaFoldDB" id="A0A3A4N9D1"/>
<dbReference type="CDD" id="cd01335">
    <property type="entry name" value="Radical_SAM"/>
    <property type="match status" value="1"/>
</dbReference>
<dbReference type="EMBL" id="QZKU01000105">
    <property type="protein sequence ID" value="RJP18158.1"/>
    <property type="molecule type" value="Genomic_DNA"/>
</dbReference>
<dbReference type="InterPro" id="IPR058240">
    <property type="entry name" value="rSAM_sf"/>
</dbReference>
<dbReference type="InterPro" id="IPR023404">
    <property type="entry name" value="rSAM_horseshoe"/>
</dbReference>
<dbReference type="Pfam" id="PF19864">
    <property type="entry name" value="Radical_SAM_N2"/>
    <property type="match status" value="1"/>
</dbReference>
<accession>A0A3A4N9D1</accession>
<feature type="domain" description="Radical SAM core" evidence="1">
    <location>
        <begin position="237"/>
        <end position="465"/>
    </location>
</feature>
<protein>
    <submittedName>
        <fullName evidence="2">Radical SAM protein</fullName>
    </submittedName>
</protein>
<dbReference type="SUPFAM" id="SSF102114">
    <property type="entry name" value="Radical SAM enzymes"/>
    <property type="match status" value="1"/>
</dbReference>
<sequence length="547" mass="61254">MRRSFRQLEKYRNAKLSAEKARVRPADARLKVCLVFPNSYHVGMSNLAVHCLYAVINSRKDACCERSFFEEPLTGYSLETASSLADFDVLAFSVSFELDYPKILKILNAARIPLRSNQRSADHPLIIAGGPCVFSNPEPIADFFDLLAVGEGEEMIGDILDLYSRTGRRSRSRDELLRQLSEVPGIYVPSFYQPVYDAGGFLKKMNRNEGPALPVSARVVEDLDRHPCASVILTPNTEFANMFLIELGRGCRRGCKFCSACYTYFRRNRSADSIIQQIEEAQTLTDRVGLVTSDLSDYPHRERLLHYLMKKQLAFSVSSIRADAITEDILAGMRRSRQRTLTVAPEVASEKLMSITGKRISSDVLLGAVQRALQQGILSFKLYFMIGFPEEDEDDIHAIIELASRVLKAMQESAKETHKIGKLTISINPFIPKPFTPMEAEPFLNEAPLMRRIRLLRIGIGRLGNTSLLVESPRTARLQCAFARGDRRVGALIESAAGDRSVAQLSRDYGKIIEEFAGAQPEDAMCPWHVIAPPSTQKKPARKVSIE</sequence>
<dbReference type="InterPro" id="IPR007197">
    <property type="entry name" value="rSAM"/>
</dbReference>
<dbReference type="SFLD" id="SFLDG01082">
    <property type="entry name" value="B12-binding_domain_containing"/>
    <property type="match status" value="1"/>
</dbReference>
<organism evidence="2 3">
    <name type="scientific">Abyssobacteria bacterium (strain SURF_5)</name>
    <dbReference type="NCBI Taxonomy" id="2093360"/>
    <lineage>
        <taxon>Bacteria</taxon>
        <taxon>Pseudomonadati</taxon>
        <taxon>Candidatus Hydrogenedentota</taxon>
        <taxon>Candidatus Abyssobacteria</taxon>
    </lineage>
</organism>
<evidence type="ECO:0000313" key="2">
    <source>
        <dbReference type="EMBL" id="RJP18158.1"/>
    </source>
</evidence>
<evidence type="ECO:0000259" key="1">
    <source>
        <dbReference type="PROSITE" id="PS51918"/>
    </source>
</evidence>
<dbReference type="Gene3D" id="3.40.50.280">
    <property type="entry name" value="Cobalamin-binding domain"/>
    <property type="match status" value="1"/>
</dbReference>
<dbReference type="SFLD" id="SFLDS00029">
    <property type="entry name" value="Radical_SAM"/>
    <property type="match status" value="1"/>
</dbReference>
<dbReference type="SMART" id="SM00729">
    <property type="entry name" value="Elp3"/>
    <property type="match status" value="1"/>
</dbReference>
<gene>
    <name evidence="2" type="ORF">C4520_15020</name>
</gene>
<proteinExistence type="predicted"/>
<dbReference type="GO" id="GO:0003824">
    <property type="term" value="F:catalytic activity"/>
    <property type="evidence" value="ECO:0007669"/>
    <property type="project" value="InterPro"/>
</dbReference>
<dbReference type="Proteomes" id="UP000265882">
    <property type="component" value="Unassembled WGS sequence"/>
</dbReference>
<dbReference type="PANTHER" id="PTHR42731">
    <property type="entry name" value="SLL1084 PROTEIN"/>
    <property type="match status" value="1"/>
</dbReference>
<dbReference type="Gene3D" id="3.80.30.20">
    <property type="entry name" value="tm_1862 like domain"/>
    <property type="match status" value="1"/>
</dbReference>
<dbReference type="Pfam" id="PF04055">
    <property type="entry name" value="Radical_SAM"/>
    <property type="match status" value="1"/>
</dbReference>
<dbReference type="InterPro" id="IPR045784">
    <property type="entry name" value="Radical_SAM_N2"/>
</dbReference>
<dbReference type="InterPro" id="IPR006638">
    <property type="entry name" value="Elp3/MiaA/NifB-like_rSAM"/>
</dbReference>
<dbReference type="PANTHER" id="PTHR42731:SF5">
    <property type="entry name" value="RADICAL SAM DOMAIN PROTEIN"/>
    <property type="match status" value="1"/>
</dbReference>